<comment type="caution">
    <text evidence="2">The sequence shown here is derived from an EMBL/GenBank/DDBJ whole genome shotgun (WGS) entry which is preliminary data.</text>
</comment>
<reference evidence="2 3" key="1">
    <citation type="submission" date="2022-09" db="EMBL/GenBank/DDBJ databases">
        <authorList>
            <person name="Palmer J.M."/>
        </authorList>
    </citation>
    <scope>NUCLEOTIDE SEQUENCE [LARGE SCALE GENOMIC DNA]</scope>
    <source>
        <strain evidence="2 3">DSM 7382</strain>
    </source>
</reference>
<dbReference type="Proteomes" id="UP001385951">
    <property type="component" value="Unassembled WGS sequence"/>
</dbReference>
<keyword evidence="1" id="KW-0732">Signal</keyword>
<name>A0AAW0FWU1_9APHY</name>
<gene>
    <name evidence="2" type="ORF">QCA50_011009</name>
</gene>
<organism evidence="2 3">
    <name type="scientific">Cerrena zonata</name>
    <dbReference type="NCBI Taxonomy" id="2478898"/>
    <lineage>
        <taxon>Eukaryota</taxon>
        <taxon>Fungi</taxon>
        <taxon>Dikarya</taxon>
        <taxon>Basidiomycota</taxon>
        <taxon>Agaricomycotina</taxon>
        <taxon>Agaricomycetes</taxon>
        <taxon>Polyporales</taxon>
        <taxon>Cerrenaceae</taxon>
        <taxon>Cerrena</taxon>
    </lineage>
</organism>
<sequence>MHLSDMRQTLLRLSSFWNCLLCFVLTEGSLNTRTSSLDDMVCAPKEEETNTGRWRFSLKEAANSIATYPTPATREGILRLLAKPMHPPTMQRLPMTKAGFADFLNGKFRNMI</sequence>
<evidence type="ECO:0000313" key="2">
    <source>
        <dbReference type="EMBL" id="KAK7685665.1"/>
    </source>
</evidence>
<evidence type="ECO:0000256" key="1">
    <source>
        <dbReference type="SAM" id="SignalP"/>
    </source>
</evidence>
<evidence type="ECO:0000313" key="3">
    <source>
        <dbReference type="Proteomes" id="UP001385951"/>
    </source>
</evidence>
<accession>A0AAW0FWU1</accession>
<dbReference type="EMBL" id="JASBNA010000019">
    <property type="protein sequence ID" value="KAK7685665.1"/>
    <property type="molecule type" value="Genomic_DNA"/>
</dbReference>
<proteinExistence type="predicted"/>
<protein>
    <submittedName>
        <fullName evidence="2">Uncharacterized protein</fullName>
    </submittedName>
</protein>
<feature type="signal peptide" evidence="1">
    <location>
        <begin position="1"/>
        <end position="28"/>
    </location>
</feature>
<feature type="chain" id="PRO_5043754493" evidence="1">
    <location>
        <begin position="29"/>
        <end position="112"/>
    </location>
</feature>
<dbReference type="AlphaFoldDB" id="A0AAW0FWU1"/>
<keyword evidence="3" id="KW-1185">Reference proteome</keyword>